<reference evidence="3 4" key="1">
    <citation type="submission" date="2019-06" db="EMBL/GenBank/DDBJ databases">
        <title>Sequencing the genomes of 1000 actinobacteria strains.</title>
        <authorList>
            <person name="Klenk H.-P."/>
        </authorList>
    </citation>
    <scope>NUCLEOTIDE SEQUENCE [LARGE SCALE GENOMIC DNA]</scope>
    <source>
        <strain evidence="3 4">DSM 43186</strain>
    </source>
</reference>
<dbReference type="Proteomes" id="UP000319213">
    <property type="component" value="Unassembled WGS sequence"/>
</dbReference>
<keyword evidence="2" id="KW-0472">Membrane</keyword>
<sequence>MAGTQSVQGGSAPDMPCLPVAGPGDGVPAAGSDRKVRSGASRLGRRLLLGGLFLVGWVLGVFLLGWVGAAPAAADTLPSGDSRITASVRAELDQVRSFGAVDASTEAEAMAGRGVHGLTFQYAPGHTAPSTIVHKVGAYALAPRSGGGVGPLGPPFGDAVRSIDDPRLMAFPAPPAGTLPPVVRTAADEPAFSPD</sequence>
<keyword evidence="4" id="KW-1185">Reference proteome</keyword>
<proteinExistence type="predicted"/>
<protein>
    <submittedName>
        <fullName evidence="3">Uncharacterized protein</fullName>
    </submittedName>
</protein>
<feature type="compositionally biased region" description="Low complexity" evidence="1">
    <location>
        <begin position="19"/>
        <end position="31"/>
    </location>
</feature>
<evidence type="ECO:0000313" key="4">
    <source>
        <dbReference type="Proteomes" id="UP000319213"/>
    </source>
</evidence>
<comment type="caution">
    <text evidence="3">The sequence shown here is derived from an EMBL/GenBank/DDBJ whole genome shotgun (WGS) entry which is preliminary data.</text>
</comment>
<evidence type="ECO:0000256" key="2">
    <source>
        <dbReference type="SAM" id="Phobius"/>
    </source>
</evidence>
<keyword evidence="2" id="KW-1133">Transmembrane helix</keyword>
<evidence type="ECO:0000313" key="3">
    <source>
        <dbReference type="EMBL" id="TQM77572.1"/>
    </source>
</evidence>
<feature type="region of interest" description="Disordered" evidence="1">
    <location>
        <begin position="1"/>
        <end position="34"/>
    </location>
</feature>
<feature type="transmembrane region" description="Helical" evidence="2">
    <location>
        <begin position="47"/>
        <end position="69"/>
    </location>
</feature>
<keyword evidence="2" id="KW-0812">Transmembrane</keyword>
<organism evidence="3 4">
    <name type="scientific">Thermopolyspora flexuosa</name>
    <dbReference type="NCBI Taxonomy" id="103836"/>
    <lineage>
        <taxon>Bacteria</taxon>
        <taxon>Bacillati</taxon>
        <taxon>Actinomycetota</taxon>
        <taxon>Actinomycetes</taxon>
        <taxon>Streptosporangiales</taxon>
        <taxon>Streptosporangiaceae</taxon>
        <taxon>Thermopolyspora</taxon>
    </lineage>
</organism>
<name>A0A543J431_9ACTN</name>
<gene>
    <name evidence="3" type="ORF">FHX40_4340</name>
</gene>
<dbReference type="EMBL" id="VFPQ01000001">
    <property type="protein sequence ID" value="TQM77572.1"/>
    <property type="molecule type" value="Genomic_DNA"/>
</dbReference>
<accession>A0A543J431</accession>
<evidence type="ECO:0000256" key="1">
    <source>
        <dbReference type="SAM" id="MobiDB-lite"/>
    </source>
</evidence>
<dbReference type="AlphaFoldDB" id="A0A543J431"/>
<dbReference type="RefSeq" id="WP_229788499.1">
    <property type="nucleotide sequence ID" value="NZ_BMPV01000002.1"/>
</dbReference>